<feature type="domain" description="TfoX C-terminal" evidence="1">
    <location>
        <begin position="2"/>
        <end position="78"/>
    </location>
</feature>
<dbReference type="Pfam" id="PF04994">
    <property type="entry name" value="TfoX_C"/>
    <property type="match status" value="1"/>
</dbReference>
<evidence type="ECO:0000313" key="2">
    <source>
        <dbReference type="EMBL" id="MCY6372686.1"/>
    </source>
</evidence>
<evidence type="ECO:0000313" key="3">
    <source>
        <dbReference type="Proteomes" id="UP001079657"/>
    </source>
</evidence>
<dbReference type="PANTHER" id="PTHR36121:SF1">
    <property type="entry name" value="PROTEIN SXY"/>
    <property type="match status" value="1"/>
</dbReference>
<dbReference type="Proteomes" id="UP001079657">
    <property type="component" value="Unassembled WGS sequence"/>
</dbReference>
<dbReference type="InterPro" id="IPR047525">
    <property type="entry name" value="TfoX-like"/>
</dbReference>
<sequence length="84" mass="9399">MTKLSKMLNIGSVLENKLIDVGIQSQEELIDSGSKEAFIRIKMIDSSACYNMLCSLEGAIQGIRWCNLSESTKKDLKLFLQSLK</sequence>
<dbReference type="EMBL" id="JAPQES010000008">
    <property type="protein sequence ID" value="MCY6372686.1"/>
    <property type="molecule type" value="Genomic_DNA"/>
</dbReference>
<reference evidence="2" key="1">
    <citation type="submission" date="2022-12" db="EMBL/GenBank/DDBJ databases">
        <authorList>
            <person name="Wang J."/>
        </authorList>
    </citation>
    <scope>NUCLEOTIDE SEQUENCE</scope>
    <source>
        <strain evidence="2">HY-42-06</strain>
    </source>
</reference>
<name>A0ABT4CWY7_9CLOT</name>
<dbReference type="Gene3D" id="1.10.150.20">
    <property type="entry name" value="5' to 3' exonuclease, C-terminal subdomain"/>
    <property type="match status" value="1"/>
</dbReference>
<dbReference type="PANTHER" id="PTHR36121">
    <property type="entry name" value="PROTEIN SXY"/>
    <property type="match status" value="1"/>
</dbReference>
<comment type="caution">
    <text evidence="2">The sequence shown here is derived from an EMBL/GenBank/DDBJ whole genome shotgun (WGS) entry which is preliminary data.</text>
</comment>
<evidence type="ECO:0000259" key="1">
    <source>
        <dbReference type="Pfam" id="PF04994"/>
    </source>
</evidence>
<accession>A0ABT4CWY7</accession>
<proteinExistence type="predicted"/>
<protein>
    <submittedName>
        <fullName evidence="2">TfoX/Sxy family protein</fullName>
    </submittedName>
</protein>
<organism evidence="2 3">
    <name type="scientific">Clostridium ganghwense</name>
    <dbReference type="NCBI Taxonomy" id="312089"/>
    <lineage>
        <taxon>Bacteria</taxon>
        <taxon>Bacillati</taxon>
        <taxon>Bacillota</taxon>
        <taxon>Clostridia</taxon>
        <taxon>Eubacteriales</taxon>
        <taxon>Clostridiaceae</taxon>
        <taxon>Clostridium</taxon>
    </lineage>
</organism>
<keyword evidence="3" id="KW-1185">Reference proteome</keyword>
<dbReference type="RefSeq" id="WP_268051731.1">
    <property type="nucleotide sequence ID" value="NZ_JAPQES010000008.1"/>
</dbReference>
<dbReference type="InterPro" id="IPR007077">
    <property type="entry name" value="TfoX_C"/>
</dbReference>
<gene>
    <name evidence="2" type="ORF">OXH55_18935</name>
</gene>